<feature type="non-terminal residue" evidence="1">
    <location>
        <position position="1"/>
    </location>
</feature>
<sequence>VQFLLIGESISDIDPVAEAPWEFVDSLFTMIEPSVDGALRMFPFLRHLPGYYGNVYRETMRSRDKVGKRFFHDLKDTYCPKLRRGIVDACIHRQQDDIAKTGSSLITDEH</sequence>
<dbReference type="AlphaFoldDB" id="A0A0U3EE08"/>
<name>A0A0U3EE08_MACCH</name>
<accession>A0A0U3EE08</accession>
<reference evidence="1" key="1">
    <citation type="journal article" date="2015" name="Environ. Toxicol. Pharmacol.">
        <title>Identification of functional genes involved in Cd(2+) response of Chinese surf clam (Mactra chinensis) through transcriptome sequencing.</title>
        <authorList>
            <person name="Zhang J."/>
            <person name="Li H."/>
            <person name="Qin Y."/>
            <person name="Ye S."/>
            <person name="Liu M."/>
        </authorList>
    </citation>
    <scope>NUCLEOTIDE SEQUENCE</scope>
    <source>
        <tissue evidence="1">Gill</tissue>
    </source>
</reference>
<protein>
    <submittedName>
        <fullName evidence="1">Cytochrome P450 2C31</fullName>
    </submittedName>
</protein>
<evidence type="ECO:0000313" key="1">
    <source>
        <dbReference type="EMBL" id="ALT66174.1"/>
    </source>
</evidence>
<dbReference type="EMBL" id="KT099331">
    <property type="protein sequence ID" value="ALT66174.1"/>
    <property type="molecule type" value="mRNA"/>
</dbReference>
<feature type="non-terminal residue" evidence="1">
    <location>
        <position position="110"/>
    </location>
</feature>
<gene>
    <name evidence="1" type="primary">CYP450</name>
</gene>
<organism evidence="1">
    <name type="scientific">Mactra chinensis</name>
    <name type="common">Sunray surf clam</name>
    <dbReference type="NCBI Taxonomy" id="339787"/>
    <lineage>
        <taxon>Eukaryota</taxon>
        <taxon>Metazoa</taxon>
        <taxon>Spiralia</taxon>
        <taxon>Lophotrochozoa</taxon>
        <taxon>Mollusca</taxon>
        <taxon>Bivalvia</taxon>
        <taxon>Autobranchia</taxon>
        <taxon>Heteroconchia</taxon>
        <taxon>Euheterodonta</taxon>
        <taxon>Imparidentia</taxon>
        <taxon>Neoheterodontei</taxon>
        <taxon>Venerida</taxon>
        <taxon>Mactroidea</taxon>
        <taxon>Mactridae</taxon>
        <taxon>Mactra</taxon>
    </lineage>
</organism>
<proteinExistence type="evidence at transcript level"/>